<dbReference type="GO" id="GO:0006950">
    <property type="term" value="P:response to stress"/>
    <property type="evidence" value="ECO:0007669"/>
    <property type="project" value="UniProtKB-ARBA"/>
</dbReference>
<protein>
    <submittedName>
        <fullName evidence="2">SprT-like domain-containing protein</fullName>
    </submittedName>
</protein>
<dbReference type="KEGG" id="nps:KRR39_05725"/>
<accession>A0A975T0E7</accession>
<organism evidence="2 3">
    <name type="scientific">Nocardioides panacis</name>
    <dbReference type="NCBI Taxonomy" id="2849501"/>
    <lineage>
        <taxon>Bacteria</taxon>
        <taxon>Bacillati</taxon>
        <taxon>Actinomycetota</taxon>
        <taxon>Actinomycetes</taxon>
        <taxon>Propionibacteriales</taxon>
        <taxon>Nocardioidaceae</taxon>
        <taxon>Nocardioides</taxon>
    </lineage>
</organism>
<dbReference type="SMART" id="SM00731">
    <property type="entry name" value="SprT"/>
    <property type="match status" value="1"/>
</dbReference>
<keyword evidence="3" id="KW-1185">Reference proteome</keyword>
<dbReference type="Proteomes" id="UP000683575">
    <property type="component" value="Chromosome"/>
</dbReference>
<dbReference type="Pfam" id="PF10263">
    <property type="entry name" value="SprT-like"/>
    <property type="match status" value="1"/>
</dbReference>
<dbReference type="InterPro" id="IPR006640">
    <property type="entry name" value="SprT-like_domain"/>
</dbReference>
<dbReference type="RefSeq" id="WP_216941130.1">
    <property type="nucleotide sequence ID" value="NZ_CP077062.1"/>
</dbReference>
<reference evidence="2" key="1">
    <citation type="submission" date="2021-06" db="EMBL/GenBank/DDBJ databases">
        <title>Complete genome sequence of Nocardioides sp. G188.</title>
        <authorList>
            <person name="Im W.-T."/>
        </authorList>
    </citation>
    <scope>NUCLEOTIDE SEQUENCE</scope>
    <source>
        <strain evidence="2">G188</strain>
    </source>
</reference>
<gene>
    <name evidence="2" type="ORF">KRR39_05725</name>
</gene>
<dbReference type="EMBL" id="CP077062">
    <property type="protein sequence ID" value="QWZ09284.1"/>
    <property type="molecule type" value="Genomic_DNA"/>
</dbReference>
<dbReference type="AlphaFoldDB" id="A0A975T0E7"/>
<evidence type="ECO:0000259" key="1">
    <source>
        <dbReference type="SMART" id="SM00731"/>
    </source>
</evidence>
<feature type="domain" description="SprT-like" evidence="1">
    <location>
        <begin position="2"/>
        <end position="139"/>
    </location>
</feature>
<name>A0A975T0E7_9ACTN</name>
<proteinExistence type="predicted"/>
<sequence>MDLGDAYRMGTELLQRHGLDGWTLAFDGAKRRAGICRYDVRVIGLSAPLTRLHAPEEVRETVLHEVAHALAGPRHGHDAVWVSQCRAIGGNGRRCIPSDAPTVTAPWLGVCPAGHTTERHRRPERVQSCARCSRTFSADHLLKWTLHGRPAVMHPNYLHELEGLRAGRRMRLAGVGQPVRLLVPGPLHGRVGRVVKRGRTSYHVQLPEGRLRVLFAAADPLA</sequence>
<evidence type="ECO:0000313" key="3">
    <source>
        <dbReference type="Proteomes" id="UP000683575"/>
    </source>
</evidence>
<evidence type="ECO:0000313" key="2">
    <source>
        <dbReference type="EMBL" id="QWZ09284.1"/>
    </source>
</evidence>